<evidence type="ECO:0000313" key="8">
    <source>
        <dbReference type="EMBL" id="KAJ1612598.1"/>
    </source>
</evidence>
<evidence type="ECO:0000256" key="3">
    <source>
        <dbReference type="ARBA" id="ARBA00022574"/>
    </source>
</evidence>
<dbReference type="InterPro" id="IPR051973">
    <property type="entry name" value="tRNA_Anticodon_Mtase-Reg"/>
</dbReference>
<name>A0A9D5DM06_9CRYT</name>
<evidence type="ECO:0000256" key="6">
    <source>
        <dbReference type="ARBA" id="ARBA00038255"/>
    </source>
</evidence>
<keyword evidence="2" id="KW-0963">Cytoplasm</keyword>
<comment type="caution">
    <text evidence="8">The sequence shown here is derived from an EMBL/GenBank/DDBJ whole genome shotgun (WGS) entry which is preliminary data.</text>
</comment>
<dbReference type="Gene3D" id="2.130.10.10">
    <property type="entry name" value="YVTN repeat-like/Quinoprotein amine dehydrogenase"/>
    <property type="match status" value="3"/>
</dbReference>
<sequence length="1118" mass="124744">MENDTSTCEVKPLGSLKPINSVLPLKLRGTNLILLGFGNELRVYSQDLNVVHDQLIYHDSHNIYGIRHGDEDDLIAILGLHRVVWCRLYIQESNQSQTSANCENIRCVKTGELNEIDLFLESSNYIRGRWLVGSSTGKVRLCQFGGENHGALHPQIQGTVSPPSPTLYCMRIFITSGSEEAMIVSGSAFSTVNVSILNIEKQSITQEQVLRAHNGVVYDVRVSRDGAWIISSSDDRKIVVWAKEDGSEETPDNLYRLQFSPRYILAGHEAIVWSVDGLWEMRIIASISEDGSLFVWNLHQEGARSHCFIGESRVECINSPESKVLKAHQGRGARIVQSVDDFGVEDGCWTFITGGEGGDLKVWKYITQDRNAQLSNELSQVQFHESSVSPDGADDAWYQGVNLLDQYSLIGVTRQGELRFGTKSSQNHSADWGMTAVQDLGDFVYSMSCLDTGHLALGSSRGKVIHGFVSRVTRKMEMCQELLLPNWTENVTFVHYFTLIDNQLYLALSSCSRGLVGASVAQWAPQDSRRESSEAWRTSILPIKGTPKYGELKCVDILKQGAGLDGKIVCGTVNGNVFILDFRISIKDDGVDGSEERVSVEIGLSNVLSASHKGNVSSIAWIGGNSSCMAFQSTGQDGKINQYSVGEEARLEWSHRWISQCEYIVRCLRLRNSNNWVIIGSVKHELLFFIAKDSVTSTPIPLLRHRFGGIKRSFRIDLREYSGKDILEIVWCQKPSIRIDQLNLTDLLESKTSLKSYIARLSTVTSLNSSPPSRLTYSSAWLSDNMVVVGGEDHIVRFYDVSDPSRMLLIQSIRLLDPIRRLKILSIREGVHILIAIGGRQTLHMFEVRQDVSSSEIAIKTLFSNTSDKKRNNCRFISLDYLVSPILPGRTYRLLAMVGSSKGEVLVFSLQLSDLGERLNMDLKNISRFNLPFVPFSITARSAFGMILVFIGLSNGVIQLLRTSKLDLSLDEFSLDLVLELEMKPHTSGVNSVILLDEQEHNSQIVVSSGHDQIISVSRVVVDERSGKIHGEIVQSIPNAHFSSIRDICYDQTTRALYSISWDQMLKSYRFNELTKKLIETGRLKIAIWDASCVSISTDRRKILVSGGSGSSQVFKLA</sequence>
<keyword evidence="4" id="KW-0819">tRNA processing</keyword>
<dbReference type="PROSITE" id="PS50294">
    <property type="entry name" value="WD_REPEATS_REGION"/>
    <property type="match status" value="1"/>
</dbReference>
<reference evidence="8" key="1">
    <citation type="submission" date="2022-10" db="EMBL/GenBank/DDBJ databases">
        <title>Adaptive evolution leads to modifications in subtelomeric GC content in a zoonotic Cryptosporidium species.</title>
        <authorList>
            <person name="Li J."/>
            <person name="Feng Y."/>
            <person name="Xiao L."/>
        </authorList>
    </citation>
    <scope>NUCLEOTIDE SEQUENCE</scope>
    <source>
        <strain evidence="8">33844</strain>
    </source>
</reference>
<dbReference type="GO" id="GO:0005737">
    <property type="term" value="C:cytoplasm"/>
    <property type="evidence" value="ECO:0007669"/>
    <property type="project" value="UniProtKB-SubCell"/>
</dbReference>
<comment type="similarity">
    <text evidence="6">Belongs to the WD repeat WDR6 family.</text>
</comment>
<dbReference type="PANTHER" id="PTHR14344:SF3">
    <property type="entry name" value="WD REPEAT-CONTAINING PROTEIN 6"/>
    <property type="match status" value="1"/>
</dbReference>
<dbReference type="PROSITE" id="PS00678">
    <property type="entry name" value="WD_REPEATS_1"/>
    <property type="match status" value="1"/>
</dbReference>
<dbReference type="AlphaFoldDB" id="A0A9D5DM06"/>
<keyword evidence="5" id="KW-0677">Repeat</keyword>
<feature type="repeat" description="WD" evidence="7">
    <location>
        <begin position="265"/>
        <end position="298"/>
    </location>
</feature>
<dbReference type="InterPro" id="IPR015943">
    <property type="entry name" value="WD40/YVTN_repeat-like_dom_sf"/>
</dbReference>
<dbReference type="Pfam" id="PF00400">
    <property type="entry name" value="WD40"/>
    <property type="match status" value="2"/>
</dbReference>
<protein>
    <submittedName>
        <fullName evidence="8">WD repeat protein</fullName>
    </submittedName>
</protein>
<evidence type="ECO:0000256" key="4">
    <source>
        <dbReference type="ARBA" id="ARBA00022694"/>
    </source>
</evidence>
<dbReference type="InterPro" id="IPR019775">
    <property type="entry name" value="WD40_repeat_CS"/>
</dbReference>
<dbReference type="SMART" id="SM00320">
    <property type="entry name" value="WD40"/>
    <property type="match status" value="8"/>
</dbReference>
<dbReference type="OrthoDB" id="338631at2759"/>
<gene>
    <name evidence="8" type="ORF">OJ253_506</name>
</gene>
<evidence type="ECO:0000256" key="2">
    <source>
        <dbReference type="ARBA" id="ARBA00022490"/>
    </source>
</evidence>
<evidence type="ECO:0000256" key="1">
    <source>
        <dbReference type="ARBA" id="ARBA00004496"/>
    </source>
</evidence>
<comment type="subcellular location">
    <subcellularLocation>
        <location evidence="1">Cytoplasm</location>
    </subcellularLocation>
</comment>
<dbReference type="SUPFAM" id="SSF50978">
    <property type="entry name" value="WD40 repeat-like"/>
    <property type="match status" value="3"/>
</dbReference>
<dbReference type="InterPro" id="IPR001680">
    <property type="entry name" value="WD40_rpt"/>
</dbReference>
<dbReference type="EMBL" id="JAPCXC010000006">
    <property type="protein sequence ID" value="KAJ1612598.1"/>
    <property type="molecule type" value="Genomic_DNA"/>
</dbReference>
<evidence type="ECO:0000256" key="5">
    <source>
        <dbReference type="ARBA" id="ARBA00022737"/>
    </source>
</evidence>
<evidence type="ECO:0000256" key="7">
    <source>
        <dbReference type="PROSITE-ProRule" id="PRU00221"/>
    </source>
</evidence>
<accession>A0A9D5DM06</accession>
<organism evidence="8">
    <name type="scientific">Cryptosporidium canis</name>
    <dbReference type="NCBI Taxonomy" id="195482"/>
    <lineage>
        <taxon>Eukaryota</taxon>
        <taxon>Sar</taxon>
        <taxon>Alveolata</taxon>
        <taxon>Apicomplexa</taxon>
        <taxon>Conoidasida</taxon>
        <taxon>Coccidia</taxon>
        <taxon>Eucoccidiorida</taxon>
        <taxon>Eimeriorina</taxon>
        <taxon>Cryptosporidiidae</taxon>
        <taxon>Cryptosporidium</taxon>
    </lineage>
</organism>
<dbReference type="Proteomes" id="UP001067231">
    <property type="component" value="Unassembled WGS sequence"/>
</dbReference>
<dbReference type="InterPro" id="IPR036322">
    <property type="entry name" value="WD40_repeat_dom_sf"/>
</dbReference>
<proteinExistence type="inferred from homology"/>
<dbReference type="PANTHER" id="PTHR14344">
    <property type="entry name" value="WD REPEAT PROTEIN"/>
    <property type="match status" value="1"/>
</dbReference>
<feature type="repeat" description="WD" evidence="7">
    <location>
        <begin position="210"/>
        <end position="241"/>
    </location>
</feature>
<dbReference type="GO" id="GO:0030488">
    <property type="term" value="P:tRNA methylation"/>
    <property type="evidence" value="ECO:0007669"/>
    <property type="project" value="TreeGrafter"/>
</dbReference>
<keyword evidence="3 7" id="KW-0853">WD repeat</keyword>
<dbReference type="PROSITE" id="PS50082">
    <property type="entry name" value="WD_REPEATS_2"/>
    <property type="match status" value="2"/>
</dbReference>